<name>A0A939C4V4_9ARCH</name>
<dbReference type="Gene3D" id="3.20.20.370">
    <property type="entry name" value="Glycoside hydrolase/deacetylase"/>
    <property type="match status" value="1"/>
</dbReference>
<comment type="caution">
    <text evidence="2">The sequence shown here is derived from an EMBL/GenBank/DDBJ whole genome shotgun (WGS) entry which is preliminary data.</text>
</comment>
<dbReference type="InterPro" id="IPR055162">
    <property type="entry name" value="RET_CRD"/>
</dbReference>
<dbReference type="EMBL" id="JAFGDB010000065">
    <property type="protein sequence ID" value="MBN2067591.1"/>
    <property type="molecule type" value="Genomic_DNA"/>
</dbReference>
<sequence length="322" mass="36186">MQKKIIFLAAILAIVLLSGCTEPSRCGDGICDENEQLNPELCPQDCPAEAGIQPYYIAIHCEPAGLNQANYQILKDYIESANAYNIKLTLMFSDTWASYIAASPQRMAELREWERQGHEIAGHHHSIYHGYWDGYTNYTWEEARAKRIEIRGRAEPYLGTLDDFMEKLKQINSGMNSGCMNEEDTMKAIPNEIIYDTCSGFYNFGEPARKYYAGDPELARNEYVTTGIVNGIERKWLTHGQITSVEKQQAVKEIFETANSGTLGAVVHASGNSSQNLLLLDFLDFLHEKDPQGEKSMTLTEIIESGKLPEQNIGRFCGESLC</sequence>
<dbReference type="Proteomes" id="UP000809243">
    <property type="component" value="Unassembled WGS sequence"/>
</dbReference>
<evidence type="ECO:0000313" key="3">
    <source>
        <dbReference type="Proteomes" id="UP000809243"/>
    </source>
</evidence>
<dbReference type="InterPro" id="IPR011330">
    <property type="entry name" value="Glyco_hydro/deAcase_b/a-brl"/>
</dbReference>
<proteinExistence type="predicted"/>
<dbReference type="Pfam" id="PF22540">
    <property type="entry name" value="RET_CRD"/>
    <property type="match status" value="1"/>
</dbReference>
<dbReference type="SUPFAM" id="SSF88713">
    <property type="entry name" value="Glycoside hydrolase/deacetylase"/>
    <property type="match status" value="1"/>
</dbReference>
<gene>
    <name evidence="2" type="ORF">JW744_03940</name>
</gene>
<feature type="domain" description="RET cysteine rich" evidence="1">
    <location>
        <begin position="20"/>
        <end position="53"/>
    </location>
</feature>
<reference evidence="2" key="1">
    <citation type="submission" date="2021-01" db="EMBL/GenBank/DDBJ databases">
        <title>Active Sulfur Cycling in an Early Earth Analoge.</title>
        <authorList>
            <person name="Hahn C.R."/>
            <person name="Youssef N.H."/>
            <person name="Elshahed M."/>
        </authorList>
    </citation>
    <scope>NUCLEOTIDE SEQUENCE</scope>
    <source>
        <strain evidence="2">Zod_Metabat.1151</strain>
    </source>
</reference>
<organism evidence="2 3">
    <name type="scientific">Candidatus Iainarchaeum sp</name>
    <dbReference type="NCBI Taxonomy" id="3101447"/>
    <lineage>
        <taxon>Archaea</taxon>
        <taxon>Candidatus Iainarchaeota</taxon>
        <taxon>Candidatus Iainarchaeia</taxon>
        <taxon>Candidatus Iainarchaeales</taxon>
        <taxon>Candidatus Iainarchaeaceae</taxon>
        <taxon>Candidatus Iainarchaeum</taxon>
    </lineage>
</organism>
<evidence type="ECO:0000313" key="2">
    <source>
        <dbReference type="EMBL" id="MBN2067591.1"/>
    </source>
</evidence>
<dbReference type="GO" id="GO:0005975">
    <property type="term" value="P:carbohydrate metabolic process"/>
    <property type="evidence" value="ECO:0007669"/>
    <property type="project" value="InterPro"/>
</dbReference>
<protein>
    <recommendedName>
        <fullName evidence="1">RET cysteine rich domain-containing protein</fullName>
    </recommendedName>
</protein>
<dbReference type="AlphaFoldDB" id="A0A939C4V4"/>
<evidence type="ECO:0000259" key="1">
    <source>
        <dbReference type="Pfam" id="PF22540"/>
    </source>
</evidence>
<accession>A0A939C4V4</accession>
<dbReference type="PROSITE" id="PS51257">
    <property type="entry name" value="PROKAR_LIPOPROTEIN"/>
    <property type="match status" value="1"/>
</dbReference>